<evidence type="ECO:0000256" key="1">
    <source>
        <dbReference type="SAM" id="MobiDB-lite"/>
    </source>
</evidence>
<organism evidence="2 3">
    <name type="scientific">Galactobacter caseinivorans</name>
    <dbReference type="NCBI Taxonomy" id="2676123"/>
    <lineage>
        <taxon>Bacteria</taxon>
        <taxon>Bacillati</taxon>
        <taxon>Actinomycetota</taxon>
        <taxon>Actinomycetes</taxon>
        <taxon>Micrococcales</taxon>
        <taxon>Micrococcaceae</taxon>
        <taxon>Galactobacter</taxon>
    </lineage>
</organism>
<dbReference type="AlphaFoldDB" id="A0A496PGI4"/>
<sequence>MPQHSATRRRASTAVSVGVTAVLATTLAGCANDDSTPKADYAKICREESTQLRVEDEKCNGSGGHGHGYVPYFLLLGAGRTTIPAVGTKTMGGTTTIPAGKSSTSVDRKGKTFSGTSRGGFGGSGKGGFGG</sequence>
<feature type="region of interest" description="Disordered" evidence="1">
    <location>
        <begin position="87"/>
        <end position="131"/>
    </location>
</feature>
<gene>
    <name evidence="2" type="ORF">DWQ67_12425</name>
</gene>
<feature type="compositionally biased region" description="Gly residues" evidence="1">
    <location>
        <begin position="117"/>
        <end position="131"/>
    </location>
</feature>
<evidence type="ECO:0000313" key="3">
    <source>
        <dbReference type="Proteomes" id="UP000273119"/>
    </source>
</evidence>
<dbReference type="RefSeq" id="WP_121485923.1">
    <property type="nucleotide sequence ID" value="NZ_QQXL01000008.1"/>
</dbReference>
<protein>
    <submittedName>
        <fullName evidence="2">tRNA-dihydrouridine synthase</fullName>
    </submittedName>
</protein>
<keyword evidence="3" id="KW-1185">Reference proteome</keyword>
<accession>A0A496PGI4</accession>
<feature type="compositionally biased region" description="Polar residues" evidence="1">
    <location>
        <begin position="91"/>
        <end position="105"/>
    </location>
</feature>
<dbReference type="EMBL" id="QQXL01000008">
    <property type="protein sequence ID" value="RKW69593.1"/>
    <property type="molecule type" value="Genomic_DNA"/>
</dbReference>
<proteinExistence type="predicted"/>
<evidence type="ECO:0000313" key="2">
    <source>
        <dbReference type="EMBL" id="RKW69593.1"/>
    </source>
</evidence>
<reference evidence="2 3" key="1">
    <citation type="submission" date="2018-07" db="EMBL/GenBank/DDBJ databases">
        <title>Arthrobacter sp. nov., isolated from raw cow's milk with high bacterial count.</title>
        <authorList>
            <person name="Hahne J."/>
            <person name="Isele D."/>
            <person name="Lipski A."/>
        </authorList>
    </citation>
    <scope>NUCLEOTIDE SEQUENCE [LARGE SCALE GENOMIC DNA]</scope>
    <source>
        <strain evidence="2 3">JZ R-183</strain>
    </source>
</reference>
<name>A0A496PGI4_9MICC</name>
<comment type="caution">
    <text evidence="2">The sequence shown here is derived from an EMBL/GenBank/DDBJ whole genome shotgun (WGS) entry which is preliminary data.</text>
</comment>
<dbReference type="Proteomes" id="UP000273119">
    <property type="component" value="Unassembled WGS sequence"/>
</dbReference>